<evidence type="ECO:0000313" key="1">
    <source>
        <dbReference type="EMBL" id="KKK80324.1"/>
    </source>
</evidence>
<reference evidence="1" key="1">
    <citation type="journal article" date="2015" name="Nature">
        <title>Complex archaea that bridge the gap between prokaryotes and eukaryotes.</title>
        <authorList>
            <person name="Spang A."/>
            <person name="Saw J.H."/>
            <person name="Jorgensen S.L."/>
            <person name="Zaremba-Niedzwiedzka K."/>
            <person name="Martijn J."/>
            <person name="Lind A.E."/>
            <person name="van Eijk R."/>
            <person name="Schleper C."/>
            <person name="Guy L."/>
            <person name="Ettema T.J."/>
        </authorList>
    </citation>
    <scope>NUCLEOTIDE SEQUENCE</scope>
</reference>
<gene>
    <name evidence="1" type="ORF">LCGC14_2824620</name>
</gene>
<sequence>MPKTEGDYGVSDTGNWNVASDFSKLKIMKNLYLADEYEIVATFGTIDLYEELQANFNTDFLKIKAFKRLVKTLMMLIDNSKFAISIKNDRTLLDKYKKTLIKINGIIPLLSNNKQNRINNTSEITLDHKIYDKVLEEVINIKALINEPLIR</sequence>
<comment type="caution">
    <text evidence="1">The sequence shown here is derived from an EMBL/GenBank/DDBJ whole genome shotgun (WGS) entry which is preliminary data.</text>
</comment>
<organism evidence="1">
    <name type="scientific">marine sediment metagenome</name>
    <dbReference type="NCBI Taxonomy" id="412755"/>
    <lineage>
        <taxon>unclassified sequences</taxon>
        <taxon>metagenomes</taxon>
        <taxon>ecological metagenomes</taxon>
    </lineage>
</organism>
<protein>
    <submittedName>
        <fullName evidence="1">Uncharacterized protein</fullName>
    </submittedName>
</protein>
<dbReference type="AlphaFoldDB" id="A0A0F9APC9"/>
<name>A0A0F9APC9_9ZZZZ</name>
<accession>A0A0F9APC9</accession>
<proteinExistence type="predicted"/>
<dbReference type="EMBL" id="LAZR01053631">
    <property type="protein sequence ID" value="KKK80324.1"/>
    <property type="molecule type" value="Genomic_DNA"/>
</dbReference>